<comment type="subcellular location">
    <subcellularLocation>
        <location evidence="1">Membrane</location>
        <topology evidence="1">Multi-pass membrane protein</topology>
    </subcellularLocation>
</comment>
<dbReference type="AlphaFoldDB" id="A0A9W9KPW7"/>
<evidence type="ECO:0000256" key="2">
    <source>
        <dbReference type="ARBA" id="ARBA00010642"/>
    </source>
</evidence>
<evidence type="ECO:0000256" key="4">
    <source>
        <dbReference type="ARBA" id="ARBA00022729"/>
    </source>
</evidence>
<organism evidence="11 12">
    <name type="scientific">Penicillium angulare</name>
    <dbReference type="NCBI Taxonomy" id="116970"/>
    <lineage>
        <taxon>Eukaryota</taxon>
        <taxon>Fungi</taxon>
        <taxon>Dikarya</taxon>
        <taxon>Ascomycota</taxon>
        <taxon>Pezizomycotina</taxon>
        <taxon>Eurotiomycetes</taxon>
        <taxon>Eurotiomycetidae</taxon>
        <taxon>Eurotiales</taxon>
        <taxon>Aspergillaceae</taxon>
        <taxon>Penicillium</taxon>
    </lineage>
</organism>
<dbReference type="InterPro" id="IPR032800">
    <property type="entry name" value="TRP_N"/>
</dbReference>
<comment type="caution">
    <text evidence="11">The sequence shown here is derived from an EMBL/GenBank/DDBJ whole genome shotgun (WGS) entry which is preliminary data.</text>
</comment>
<name>A0A9W9KPW7_9EURO</name>
<feature type="transmembrane region" description="Helical" evidence="8">
    <location>
        <begin position="453"/>
        <end position="473"/>
    </location>
</feature>
<evidence type="ECO:0000256" key="1">
    <source>
        <dbReference type="ARBA" id="ARBA00004141"/>
    </source>
</evidence>
<keyword evidence="4 9" id="KW-0732">Signal</keyword>
<feature type="transmembrane region" description="Helical" evidence="8">
    <location>
        <begin position="391"/>
        <end position="412"/>
    </location>
</feature>
<dbReference type="PANTHER" id="PTHR31145">
    <property type="entry name" value="INTEGRAL MEMBRANE PROTEIN (AFU_ORTHOLOGUE AFUA_7G01610)"/>
    <property type="match status" value="1"/>
</dbReference>
<dbReference type="InterPro" id="IPR040241">
    <property type="entry name" value="TRP_Flc/Pkd2-like"/>
</dbReference>
<dbReference type="OrthoDB" id="5212126at2759"/>
<keyword evidence="12" id="KW-1185">Reference proteome</keyword>
<feature type="compositionally biased region" description="Basic and acidic residues" evidence="7">
    <location>
        <begin position="647"/>
        <end position="658"/>
    </location>
</feature>
<evidence type="ECO:0000256" key="5">
    <source>
        <dbReference type="ARBA" id="ARBA00022989"/>
    </source>
</evidence>
<dbReference type="Pfam" id="PF06011">
    <property type="entry name" value="TRP"/>
    <property type="match status" value="1"/>
</dbReference>
<evidence type="ECO:0000313" key="11">
    <source>
        <dbReference type="EMBL" id="KAJ5113506.1"/>
    </source>
</evidence>
<keyword evidence="3 8" id="KW-0812">Transmembrane</keyword>
<dbReference type="Pfam" id="PF14558">
    <property type="entry name" value="TRP_N"/>
    <property type="match status" value="1"/>
</dbReference>
<feature type="signal peptide" evidence="9">
    <location>
        <begin position="1"/>
        <end position="22"/>
    </location>
</feature>
<keyword evidence="5 8" id="KW-1133">Transmembrane helix</keyword>
<sequence length="702" mass="77981">MKFPSWTTGLVGAALLSPVVHAIDVLKATSLTPCSDDNVVGVNFFELVFTPGNSSALVEFEGTIQYQGKIKIEVDLLVYGYSAIHKELDPCTLSESGLGLCPIEQEKMTIPRSSITVDKSMLGDIPNIAYTVPDLDAIVQLTFKNYTSGETITCIETRISNDKTVDQSAVAWILAVVTGLGLITTVVISILGHTLVATHLNFRTMLFLGFMQSQAIAGMAAVEFPPIVQSWTQTFQWTLGILHTSALQTIATWFQRATGGSPADLLGLLSDESVYLAKRSETTTVDGTEQTVRGIERVGFRANIESSNIFMTGYLFFYFVAVLIILAILFLRAVLPPLSRKFNNPRLAQAANATSEWQTFMRGSLYRVVSLGYPQMCVICMWELIQRDSPAEIVLAISMWLIMSLVLLYAGFRVFQRAKASKALNEHPAYTLYSDPVTLTKWGFLYINYRAQAYYFIIPVLASIVIRGMVTAFCQAAWIPQSIILLVLEAAVMVVTIVVRPYMDRAANGFAITATVLNFLNAVFMLVFSNVFNQPQMMTSILGVIWFLFNAVFTFALLIWLFIGFYYAFTLKEPDGKYKRLSENRESFRMSGVENRMTTELLPLEKTARGDGTDSRLGSRWNVDETGHAESNHELNMSLNHQGSRYNLDDRSPTHTNEKVGGPPRSPVHDVLEPTLPLIPTSSDNSGRRSPLSPAFSHPSRR</sequence>
<feature type="chain" id="PRO_5040892697" description="ML-like domain-containing protein" evidence="9">
    <location>
        <begin position="23"/>
        <end position="702"/>
    </location>
</feature>
<accession>A0A9W9KPW7</accession>
<keyword evidence="6 8" id="KW-0472">Membrane</keyword>
<dbReference type="GO" id="GO:0055085">
    <property type="term" value="P:transmembrane transport"/>
    <property type="evidence" value="ECO:0007669"/>
    <property type="project" value="TreeGrafter"/>
</dbReference>
<evidence type="ECO:0000313" key="12">
    <source>
        <dbReference type="Proteomes" id="UP001149165"/>
    </source>
</evidence>
<feature type="transmembrane region" description="Helical" evidence="8">
    <location>
        <begin position="479"/>
        <end position="499"/>
    </location>
</feature>
<evidence type="ECO:0000256" key="9">
    <source>
        <dbReference type="SAM" id="SignalP"/>
    </source>
</evidence>
<feature type="domain" description="ML-like" evidence="10">
    <location>
        <begin position="24"/>
        <end position="166"/>
    </location>
</feature>
<feature type="transmembrane region" description="Helical" evidence="8">
    <location>
        <begin position="315"/>
        <end position="335"/>
    </location>
</feature>
<dbReference type="InterPro" id="IPR010308">
    <property type="entry name" value="TRP_C"/>
</dbReference>
<feature type="transmembrane region" description="Helical" evidence="8">
    <location>
        <begin position="169"/>
        <end position="192"/>
    </location>
</feature>
<feature type="transmembrane region" description="Helical" evidence="8">
    <location>
        <begin position="544"/>
        <end position="569"/>
    </location>
</feature>
<reference evidence="11" key="2">
    <citation type="journal article" date="2023" name="IMA Fungus">
        <title>Comparative genomic study of the Penicillium genus elucidates a diverse pangenome and 15 lateral gene transfer events.</title>
        <authorList>
            <person name="Petersen C."/>
            <person name="Sorensen T."/>
            <person name="Nielsen M.R."/>
            <person name="Sondergaard T.E."/>
            <person name="Sorensen J.L."/>
            <person name="Fitzpatrick D.A."/>
            <person name="Frisvad J.C."/>
            <person name="Nielsen K.L."/>
        </authorList>
    </citation>
    <scope>NUCLEOTIDE SEQUENCE</scope>
    <source>
        <strain evidence="11">IBT 30069</strain>
    </source>
</reference>
<evidence type="ECO:0000256" key="8">
    <source>
        <dbReference type="SAM" id="Phobius"/>
    </source>
</evidence>
<dbReference type="Proteomes" id="UP001149165">
    <property type="component" value="Unassembled WGS sequence"/>
</dbReference>
<evidence type="ECO:0000256" key="3">
    <source>
        <dbReference type="ARBA" id="ARBA00022692"/>
    </source>
</evidence>
<feature type="transmembrane region" description="Helical" evidence="8">
    <location>
        <begin position="511"/>
        <end position="532"/>
    </location>
</feature>
<evidence type="ECO:0000259" key="10">
    <source>
        <dbReference type="SMART" id="SM01320"/>
    </source>
</evidence>
<gene>
    <name evidence="11" type="ORF">N7456_002040</name>
</gene>
<protein>
    <recommendedName>
        <fullName evidence="10">ML-like domain-containing protein</fullName>
    </recommendedName>
</protein>
<dbReference type="EMBL" id="JAPQKH010000002">
    <property type="protein sequence ID" value="KAJ5113506.1"/>
    <property type="molecule type" value="Genomic_DNA"/>
</dbReference>
<dbReference type="SMART" id="SM01320">
    <property type="entry name" value="TRP_N"/>
    <property type="match status" value="1"/>
</dbReference>
<comment type="similarity">
    <text evidence="2">Belongs to the transient receptor potential (TRP) ion channel family.</text>
</comment>
<dbReference type="GO" id="GO:0009272">
    <property type="term" value="P:fungal-type cell wall biogenesis"/>
    <property type="evidence" value="ECO:0007669"/>
    <property type="project" value="TreeGrafter"/>
</dbReference>
<reference evidence="11" key="1">
    <citation type="submission" date="2022-11" db="EMBL/GenBank/DDBJ databases">
        <authorList>
            <person name="Petersen C."/>
        </authorList>
    </citation>
    <scope>NUCLEOTIDE SEQUENCE</scope>
    <source>
        <strain evidence="11">IBT 30069</strain>
    </source>
</reference>
<feature type="region of interest" description="Disordered" evidence="7">
    <location>
        <begin position="601"/>
        <end position="621"/>
    </location>
</feature>
<feature type="transmembrane region" description="Helical" evidence="8">
    <location>
        <begin position="204"/>
        <end position="222"/>
    </location>
</feature>
<dbReference type="GO" id="GO:0016020">
    <property type="term" value="C:membrane"/>
    <property type="evidence" value="ECO:0007669"/>
    <property type="project" value="UniProtKB-SubCell"/>
</dbReference>
<feature type="region of interest" description="Disordered" evidence="7">
    <location>
        <begin position="643"/>
        <end position="702"/>
    </location>
</feature>
<evidence type="ECO:0000256" key="6">
    <source>
        <dbReference type="ARBA" id="ARBA00023136"/>
    </source>
</evidence>
<proteinExistence type="inferred from homology"/>
<evidence type="ECO:0000256" key="7">
    <source>
        <dbReference type="SAM" id="MobiDB-lite"/>
    </source>
</evidence>
<dbReference type="PANTHER" id="PTHR31145:SF2">
    <property type="entry name" value="FLAVIN CARRIER PROTEIN 2"/>
    <property type="match status" value="1"/>
</dbReference>